<evidence type="ECO:0000313" key="4">
    <source>
        <dbReference type="Proteomes" id="UP000255110"/>
    </source>
</evidence>
<protein>
    <submittedName>
        <fullName evidence="2">Uncharacterized protein</fullName>
    </submittedName>
</protein>
<reference evidence="2 4" key="2">
    <citation type="submission" date="2018-06" db="EMBL/GenBank/DDBJ databases">
        <authorList>
            <consortium name="Pathogen Informatics"/>
            <person name="Doyle S."/>
        </authorList>
    </citation>
    <scope>NUCLEOTIDE SEQUENCE [LARGE SCALE GENOMIC DNA]</scope>
    <source>
        <strain evidence="2 4">NCTC11991</strain>
    </source>
</reference>
<proteinExistence type="predicted"/>
<dbReference type="EMBL" id="LNYZ01000042">
    <property type="protein sequence ID" value="KTD70327.1"/>
    <property type="molecule type" value="Genomic_DNA"/>
</dbReference>
<dbReference type="Proteomes" id="UP000255110">
    <property type="component" value="Unassembled WGS sequence"/>
</dbReference>
<gene>
    <name evidence="1" type="ORF">Lstg_3329</name>
    <name evidence="2" type="ORF">NCTC11991_02677</name>
</gene>
<organism evidence="2 4">
    <name type="scientific">Legionella steigerwaltii</name>
    <dbReference type="NCBI Taxonomy" id="460"/>
    <lineage>
        <taxon>Bacteria</taxon>
        <taxon>Pseudomonadati</taxon>
        <taxon>Pseudomonadota</taxon>
        <taxon>Gammaproteobacteria</taxon>
        <taxon>Legionellales</taxon>
        <taxon>Legionellaceae</taxon>
        <taxon>Legionella</taxon>
    </lineage>
</organism>
<dbReference type="EMBL" id="UGOY01000001">
    <property type="protein sequence ID" value="STY24061.1"/>
    <property type="molecule type" value="Genomic_DNA"/>
</dbReference>
<sequence length="70" mass="7892">MIAEFDVGWAKSLHLIDSVIVNAFLANNYVTCIKIIGNVERLKKEEKKFTNFHVAKSNSTNGVITTKRPK</sequence>
<evidence type="ECO:0000313" key="2">
    <source>
        <dbReference type="EMBL" id="STY24061.1"/>
    </source>
</evidence>
<evidence type="ECO:0000313" key="3">
    <source>
        <dbReference type="Proteomes" id="UP000054820"/>
    </source>
</evidence>
<accession>A0A378LJ06</accession>
<keyword evidence="3" id="KW-1185">Reference proteome</keyword>
<dbReference type="Proteomes" id="UP000054820">
    <property type="component" value="Unassembled WGS sequence"/>
</dbReference>
<reference evidence="1 3" key="1">
    <citation type="submission" date="2015-11" db="EMBL/GenBank/DDBJ databases">
        <title>Genomic analysis of 38 Legionella species identifies large and diverse effector repertoires.</title>
        <authorList>
            <person name="Burstein D."/>
            <person name="Amaro F."/>
            <person name="Zusman T."/>
            <person name="Lifshitz Z."/>
            <person name="Cohen O."/>
            <person name="Gilbert J.A."/>
            <person name="Pupko T."/>
            <person name="Shuman H.A."/>
            <person name="Segal G."/>
        </authorList>
    </citation>
    <scope>NUCLEOTIDE SEQUENCE [LARGE SCALE GENOMIC DNA]</scope>
    <source>
        <strain evidence="1 3">SC-18-C9</strain>
    </source>
</reference>
<dbReference type="AlphaFoldDB" id="A0A378LJ06"/>
<name>A0A378LJ06_9GAMM</name>
<evidence type="ECO:0000313" key="1">
    <source>
        <dbReference type="EMBL" id="KTD70327.1"/>
    </source>
</evidence>
<dbReference type="STRING" id="460.Lstg_3329"/>